<evidence type="ECO:0000259" key="2">
    <source>
        <dbReference type="Pfam" id="PF04773"/>
    </source>
</evidence>
<name>A0A833H2M2_9LEPT</name>
<protein>
    <recommendedName>
        <fullName evidence="2">FecR protein domain-containing protein</fullName>
    </recommendedName>
</protein>
<dbReference type="PANTHER" id="PTHR38731">
    <property type="entry name" value="LIPL45-RELATED LIPOPROTEIN-RELATED"/>
    <property type="match status" value="1"/>
</dbReference>
<dbReference type="AlphaFoldDB" id="A0A833H2M2"/>
<proteinExistence type="predicted"/>
<evidence type="ECO:0000256" key="1">
    <source>
        <dbReference type="SAM" id="MobiDB-lite"/>
    </source>
</evidence>
<feature type="compositionally biased region" description="Basic and acidic residues" evidence="1">
    <location>
        <begin position="309"/>
        <end position="345"/>
    </location>
</feature>
<dbReference type="Gene3D" id="2.60.120.1440">
    <property type="match status" value="1"/>
</dbReference>
<feature type="compositionally biased region" description="Polar residues" evidence="1">
    <location>
        <begin position="346"/>
        <end position="356"/>
    </location>
</feature>
<reference evidence="3 4" key="1">
    <citation type="submission" date="2019-10" db="EMBL/GenBank/DDBJ databases">
        <title>Extracellular Electron Transfer in a Candidatus Methanoperedens spp. Enrichment Culture.</title>
        <authorList>
            <person name="Berger S."/>
            <person name="Rangel Shaw D."/>
            <person name="Berben T."/>
            <person name="In 'T Zandt M."/>
            <person name="Frank J."/>
            <person name="Reimann J."/>
            <person name="Jetten M.S.M."/>
            <person name="Welte C.U."/>
        </authorList>
    </citation>
    <scope>NUCLEOTIDE SEQUENCE [LARGE SCALE GENOMIC DNA]</scope>
    <source>
        <strain evidence="3">SB12</strain>
    </source>
</reference>
<dbReference type="EMBL" id="WBUI01000005">
    <property type="protein sequence ID" value="KAB2933465.1"/>
    <property type="molecule type" value="Genomic_DNA"/>
</dbReference>
<dbReference type="InterPro" id="IPR006860">
    <property type="entry name" value="FecR"/>
</dbReference>
<dbReference type="PANTHER" id="PTHR38731:SF1">
    <property type="entry name" value="FECR PROTEIN DOMAIN-CONTAINING PROTEIN"/>
    <property type="match status" value="1"/>
</dbReference>
<gene>
    <name evidence="3" type="ORF">F9K24_06345</name>
</gene>
<comment type="caution">
    <text evidence="3">The sequence shown here is derived from an EMBL/GenBank/DDBJ whole genome shotgun (WGS) entry which is preliminary data.</text>
</comment>
<evidence type="ECO:0000313" key="3">
    <source>
        <dbReference type="EMBL" id="KAB2933465.1"/>
    </source>
</evidence>
<evidence type="ECO:0000313" key="4">
    <source>
        <dbReference type="Proteomes" id="UP000460298"/>
    </source>
</evidence>
<organism evidence="3 4">
    <name type="scientific">Leptonema illini</name>
    <dbReference type="NCBI Taxonomy" id="183"/>
    <lineage>
        <taxon>Bacteria</taxon>
        <taxon>Pseudomonadati</taxon>
        <taxon>Spirochaetota</taxon>
        <taxon>Spirochaetia</taxon>
        <taxon>Leptospirales</taxon>
        <taxon>Leptospiraceae</taxon>
        <taxon>Leptonema</taxon>
    </lineage>
</organism>
<dbReference type="Pfam" id="PF04773">
    <property type="entry name" value="FecR"/>
    <property type="match status" value="1"/>
</dbReference>
<feature type="domain" description="FecR protein" evidence="2">
    <location>
        <begin position="101"/>
        <end position="199"/>
    </location>
</feature>
<feature type="region of interest" description="Disordered" evidence="1">
    <location>
        <begin position="298"/>
        <end position="369"/>
    </location>
</feature>
<dbReference type="Proteomes" id="UP000460298">
    <property type="component" value="Unassembled WGS sequence"/>
</dbReference>
<accession>A0A833H2M2</accession>
<sequence length="369" mass="40837">MQPFLFQTDLKKQIDGRRFSESDRPMKSNVLRRTAAALAVTFALATGVIACKDKKTPADLQGAVLTAVSGQVTLIKGDTQTTVTADKLYSKEAMLLSGMILETGKDGKVDMQFQTGTQLRVGPSSRIKLENAQVLTGENFSQTLIRIDSGSLYTKVNRLEKGSSFSLITPTATASVRGTDFLTKVEEGESSVLVQDGAVAVTDDEFKKEEVVEGGNKAEVDNTSVDVKPLDEEDKKELQEYGSNIQGITEQGRQQIDSILQTFEENKAEIMKAIEGQKEANKELIEGQKENNRKLIEGQLESNRQLMEQQKERDREAKEAIESQGKEDVKKNVEEGRQGIEEQKSQKPTNTQSETQSELDRIKKQKPGN</sequence>